<dbReference type="Gene3D" id="3.70.10.10">
    <property type="match status" value="1"/>
</dbReference>
<feature type="non-terminal residue" evidence="1">
    <location>
        <position position="106"/>
    </location>
</feature>
<sequence>MAGTLETSATFELPAASLRVFQRAVACLSKLGREAAVIFRAEELVLFGADDGHSAAIQFAFRRKFFRATPASSAVAGFTSQVVQSQTVVVGARALMVALRGSQQRG</sequence>
<dbReference type="AlphaFoldDB" id="A0A813IZC5"/>
<protein>
    <recommendedName>
        <fullName evidence="3">Checkpoint protein</fullName>
    </recommendedName>
</protein>
<evidence type="ECO:0000313" key="1">
    <source>
        <dbReference type="EMBL" id="CAE8667211.1"/>
    </source>
</evidence>
<accession>A0A813IZC5</accession>
<organism evidence="1 2">
    <name type="scientific">Polarella glacialis</name>
    <name type="common">Dinoflagellate</name>
    <dbReference type="NCBI Taxonomy" id="89957"/>
    <lineage>
        <taxon>Eukaryota</taxon>
        <taxon>Sar</taxon>
        <taxon>Alveolata</taxon>
        <taxon>Dinophyceae</taxon>
        <taxon>Suessiales</taxon>
        <taxon>Suessiaceae</taxon>
        <taxon>Polarella</taxon>
    </lineage>
</organism>
<reference evidence="1" key="1">
    <citation type="submission" date="2021-02" db="EMBL/GenBank/DDBJ databases">
        <authorList>
            <person name="Dougan E. K."/>
            <person name="Rhodes N."/>
            <person name="Thang M."/>
            <person name="Chan C."/>
        </authorList>
    </citation>
    <scope>NUCLEOTIDE SEQUENCE</scope>
</reference>
<proteinExistence type="predicted"/>
<dbReference type="EMBL" id="CAJNNW010020937">
    <property type="protein sequence ID" value="CAE8667211.1"/>
    <property type="molecule type" value="Genomic_DNA"/>
</dbReference>
<dbReference type="Proteomes" id="UP000626109">
    <property type="component" value="Unassembled WGS sequence"/>
</dbReference>
<dbReference type="SUPFAM" id="SSF55979">
    <property type="entry name" value="DNA clamp"/>
    <property type="match status" value="1"/>
</dbReference>
<name>A0A813IZC5_POLGL</name>
<evidence type="ECO:0000313" key="2">
    <source>
        <dbReference type="Proteomes" id="UP000626109"/>
    </source>
</evidence>
<gene>
    <name evidence="1" type="ORF">PGLA2088_LOCUS16500</name>
</gene>
<evidence type="ECO:0008006" key="3">
    <source>
        <dbReference type="Google" id="ProtNLM"/>
    </source>
</evidence>
<dbReference type="InterPro" id="IPR046938">
    <property type="entry name" value="DNA_clamp_sf"/>
</dbReference>
<comment type="caution">
    <text evidence="1">The sequence shown here is derived from an EMBL/GenBank/DDBJ whole genome shotgun (WGS) entry which is preliminary data.</text>
</comment>